<organism evidence="1">
    <name type="scientific">marine sediment metagenome</name>
    <dbReference type="NCBI Taxonomy" id="412755"/>
    <lineage>
        <taxon>unclassified sequences</taxon>
        <taxon>metagenomes</taxon>
        <taxon>ecological metagenomes</taxon>
    </lineage>
</organism>
<dbReference type="EMBL" id="LAZR01003095">
    <property type="protein sequence ID" value="KKN22062.1"/>
    <property type="molecule type" value="Genomic_DNA"/>
</dbReference>
<proteinExistence type="predicted"/>
<accession>A0A0F9PC17</accession>
<gene>
    <name evidence="1" type="ORF">LCGC14_0918980</name>
</gene>
<protein>
    <submittedName>
        <fullName evidence="1">Uncharacterized protein</fullName>
    </submittedName>
</protein>
<comment type="caution">
    <text evidence="1">The sequence shown here is derived from an EMBL/GenBank/DDBJ whole genome shotgun (WGS) entry which is preliminary data.</text>
</comment>
<sequence>MLEFCPECSNLLRRRIIDGMEYLACGCGYKREIEGQTGNPRAKIIPKKNKPRKVKAKVNSVSWDPPEARSLYAKIKDAPRSQNRGRNSGLSPIILKMIQNKLDSKYYNCSKCTQLMSANLFCILHERKVGKKDICKSFDPIYDGLGAKKAERRSDDWKRGSSLKANRKCGKCIFYQNRYCHVHKKKATGNGDACEDFEYIYERSEELLRKKD</sequence>
<dbReference type="AlphaFoldDB" id="A0A0F9PC17"/>
<evidence type="ECO:0000313" key="1">
    <source>
        <dbReference type="EMBL" id="KKN22062.1"/>
    </source>
</evidence>
<reference evidence="1" key="1">
    <citation type="journal article" date="2015" name="Nature">
        <title>Complex archaea that bridge the gap between prokaryotes and eukaryotes.</title>
        <authorList>
            <person name="Spang A."/>
            <person name="Saw J.H."/>
            <person name="Jorgensen S.L."/>
            <person name="Zaremba-Niedzwiedzka K."/>
            <person name="Martijn J."/>
            <person name="Lind A.E."/>
            <person name="van Eijk R."/>
            <person name="Schleper C."/>
            <person name="Guy L."/>
            <person name="Ettema T.J."/>
        </authorList>
    </citation>
    <scope>NUCLEOTIDE SEQUENCE</scope>
</reference>
<name>A0A0F9PC17_9ZZZZ</name>